<accession>A0A2H3DI35</accession>
<organism evidence="1 2">
    <name type="scientific">Armillaria gallica</name>
    <name type="common">Bulbous honey fungus</name>
    <name type="synonym">Armillaria bulbosa</name>
    <dbReference type="NCBI Taxonomy" id="47427"/>
    <lineage>
        <taxon>Eukaryota</taxon>
        <taxon>Fungi</taxon>
        <taxon>Dikarya</taxon>
        <taxon>Basidiomycota</taxon>
        <taxon>Agaricomycotina</taxon>
        <taxon>Agaricomycetes</taxon>
        <taxon>Agaricomycetidae</taxon>
        <taxon>Agaricales</taxon>
        <taxon>Marasmiineae</taxon>
        <taxon>Physalacriaceae</taxon>
        <taxon>Armillaria</taxon>
    </lineage>
</organism>
<dbReference type="STRING" id="47427.A0A2H3DI35"/>
<dbReference type="OrthoDB" id="3262968at2759"/>
<proteinExistence type="predicted"/>
<protein>
    <submittedName>
        <fullName evidence="1">Uncharacterized protein</fullName>
    </submittedName>
</protein>
<evidence type="ECO:0000313" key="1">
    <source>
        <dbReference type="EMBL" id="PBK93494.1"/>
    </source>
</evidence>
<dbReference type="InParanoid" id="A0A2H3DI35"/>
<dbReference type="AlphaFoldDB" id="A0A2H3DI35"/>
<dbReference type="Proteomes" id="UP000217790">
    <property type="component" value="Unassembled WGS sequence"/>
</dbReference>
<gene>
    <name evidence="1" type="ORF">ARMGADRAFT_1030119</name>
</gene>
<evidence type="ECO:0000313" key="2">
    <source>
        <dbReference type="Proteomes" id="UP000217790"/>
    </source>
</evidence>
<name>A0A2H3DI35_ARMGA</name>
<sequence length="455" mass="50949">MEGDEPQLKYEEMYFSLDDDRNFEQDPQNSEVSCNLVRHSVLNTDLSLESRAWDNEQSLTRHHEEQGQNDTPIFQTSSRNACTPFYEKPALNQRTQRALAWNIAKVNYIVRKEDGVSTDKPLLELRKLMVCPPRCTFLGSKAMESVAIINGLDTDVLKVIVDSRSDITLILEEPLNKLSKVPRVHKDLYFKTDQEPVKVNVDAYVVKGMTTPFILGNDFADQYSISVMQCKGESYLSFGDTERETKVLSSTSSTLTDSMGQSFKVEVLPAAHPKLPRSKAHHEYIQQDSNARQIFGSPDSLISASNLFLHISNCSDAPVVIAKGQALRQAHNPRNWLDCESSDRAINECRIAQARLIRTLVQERSELMTLESGVCVIWSEAAVTSKVQCNTTEADDLAAQPLVEGGPKTAEVQTDIIPTAQLLDEVDISSDLTHEQMQQLQKVILANQWAFGLDG</sequence>
<reference evidence="2" key="1">
    <citation type="journal article" date="2017" name="Nat. Ecol. Evol.">
        <title>Genome expansion and lineage-specific genetic innovations in the forest pathogenic fungi Armillaria.</title>
        <authorList>
            <person name="Sipos G."/>
            <person name="Prasanna A.N."/>
            <person name="Walter M.C."/>
            <person name="O'Connor E."/>
            <person name="Balint B."/>
            <person name="Krizsan K."/>
            <person name="Kiss B."/>
            <person name="Hess J."/>
            <person name="Varga T."/>
            <person name="Slot J."/>
            <person name="Riley R."/>
            <person name="Boka B."/>
            <person name="Rigling D."/>
            <person name="Barry K."/>
            <person name="Lee J."/>
            <person name="Mihaltcheva S."/>
            <person name="LaButti K."/>
            <person name="Lipzen A."/>
            <person name="Waldron R."/>
            <person name="Moloney N.M."/>
            <person name="Sperisen C."/>
            <person name="Kredics L."/>
            <person name="Vagvoelgyi C."/>
            <person name="Patrignani A."/>
            <person name="Fitzpatrick D."/>
            <person name="Nagy I."/>
            <person name="Doyle S."/>
            <person name="Anderson J.B."/>
            <person name="Grigoriev I.V."/>
            <person name="Gueldener U."/>
            <person name="Muensterkoetter M."/>
            <person name="Nagy L.G."/>
        </authorList>
    </citation>
    <scope>NUCLEOTIDE SEQUENCE [LARGE SCALE GENOMIC DNA]</scope>
    <source>
        <strain evidence="2">Ar21-2</strain>
    </source>
</reference>
<dbReference type="EMBL" id="KZ293656">
    <property type="protein sequence ID" value="PBK93494.1"/>
    <property type="molecule type" value="Genomic_DNA"/>
</dbReference>
<keyword evidence="2" id="KW-1185">Reference proteome</keyword>